<dbReference type="RefSeq" id="WP_003675804.1">
    <property type="nucleotide sequence ID" value="NZ_ACDY02000003.1"/>
</dbReference>
<dbReference type="Pfam" id="PF04304">
    <property type="entry name" value="DUF454"/>
    <property type="match status" value="1"/>
</dbReference>
<reference evidence="2 3" key="1">
    <citation type="submission" date="2009-10" db="EMBL/GenBank/DDBJ databases">
        <authorList>
            <person name="Weinstock G."/>
            <person name="Sodergren E."/>
            <person name="Clifton S."/>
            <person name="Fulton L."/>
            <person name="Fulton B."/>
            <person name="Courtney L."/>
            <person name="Fronick C."/>
            <person name="Harrison M."/>
            <person name="Strong C."/>
            <person name="Farmer C."/>
            <person name="Delahaunty K."/>
            <person name="Markovic C."/>
            <person name="Hall O."/>
            <person name="Minx P."/>
            <person name="Tomlinson C."/>
            <person name="Mitreva M."/>
            <person name="Nelson J."/>
            <person name="Hou S."/>
            <person name="Wollam A."/>
            <person name="Pepin K.H."/>
            <person name="Johnson M."/>
            <person name="Bhonagiri V."/>
            <person name="Nash W.E."/>
            <person name="Warren W."/>
            <person name="Chinwalla A."/>
            <person name="Mardis E.R."/>
            <person name="Wilson R.K."/>
        </authorList>
    </citation>
    <scope>NUCLEOTIDE SEQUENCE [LARGE SCALE GENOMIC DNA]</scope>
    <source>
        <strain evidence="2 3">ATCC 14685</strain>
    </source>
</reference>
<feature type="transmembrane region" description="Helical" evidence="1">
    <location>
        <begin position="5"/>
        <end position="25"/>
    </location>
</feature>
<protein>
    <recommendedName>
        <fullName evidence="4">Inner membrane protein YbaN</fullName>
    </recommendedName>
</protein>
<dbReference type="InterPro" id="IPR007401">
    <property type="entry name" value="DUF454"/>
</dbReference>
<evidence type="ECO:0000313" key="3">
    <source>
        <dbReference type="Proteomes" id="UP000003294"/>
    </source>
</evidence>
<keyword evidence="1" id="KW-0472">Membrane</keyword>
<sequence>MIRYLLIICGGLSLLLGIIGIFLPLLPTTPFVLLSAACWAKASPRFHSWLHRHRYFGPMVHNWEKNRAVPRKAKIFAISMMSVSCLFMFWQFPQRWWVGAISSVFCSFVAIWMWRRPES</sequence>
<dbReference type="STRING" id="546262.NEICINOT_03701"/>
<dbReference type="GO" id="GO:0005886">
    <property type="term" value="C:plasma membrane"/>
    <property type="evidence" value="ECO:0007669"/>
    <property type="project" value="TreeGrafter"/>
</dbReference>
<keyword evidence="1" id="KW-0812">Transmembrane</keyword>
<evidence type="ECO:0000313" key="2">
    <source>
        <dbReference type="EMBL" id="EEZ72299.1"/>
    </source>
</evidence>
<dbReference type="PIRSF" id="PIRSF016789">
    <property type="entry name" value="DUF454"/>
    <property type="match status" value="1"/>
</dbReference>
<dbReference type="AlphaFoldDB" id="D0W223"/>
<dbReference type="EMBL" id="ACDY02000003">
    <property type="protein sequence ID" value="EEZ72299.1"/>
    <property type="molecule type" value="Genomic_DNA"/>
</dbReference>
<keyword evidence="1" id="KW-1133">Transmembrane helix</keyword>
<organism evidence="2 3">
    <name type="scientific">Neisseria cinerea ATCC 14685</name>
    <dbReference type="NCBI Taxonomy" id="546262"/>
    <lineage>
        <taxon>Bacteria</taxon>
        <taxon>Pseudomonadati</taxon>
        <taxon>Pseudomonadota</taxon>
        <taxon>Betaproteobacteria</taxon>
        <taxon>Neisseriales</taxon>
        <taxon>Neisseriaceae</taxon>
        <taxon>Neisseria</taxon>
    </lineage>
</organism>
<gene>
    <name evidence="2" type="ORF">NEICINOT_03701</name>
</gene>
<evidence type="ECO:0000256" key="1">
    <source>
        <dbReference type="SAM" id="Phobius"/>
    </source>
</evidence>
<name>D0W223_NEICI</name>
<dbReference type="eggNOG" id="COG2832">
    <property type="taxonomic scope" value="Bacteria"/>
</dbReference>
<evidence type="ECO:0008006" key="4">
    <source>
        <dbReference type="Google" id="ProtNLM"/>
    </source>
</evidence>
<accession>D0W223</accession>
<proteinExistence type="predicted"/>
<dbReference type="PANTHER" id="PTHR35813:SF1">
    <property type="entry name" value="INNER MEMBRANE PROTEIN YBAN"/>
    <property type="match status" value="1"/>
</dbReference>
<feature type="transmembrane region" description="Helical" evidence="1">
    <location>
        <begin position="96"/>
        <end position="114"/>
    </location>
</feature>
<dbReference type="PANTHER" id="PTHR35813">
    <property type="entry name" value="INNER MEMBRANE PROTEIN YBAN"/>
    <property type="match status" value="1"/>
</dbReference>
<dbReference type="OrthoDB" id="9816293at2"/>
<feature type="transmembrane region" description="Helical" evidence="1">
    <location>
        <begin position="71"/>
        <end position="90"/>
    </location>
</feature>
<dbReference type="Proteomes" id="UP000003294">
    <property type="component" value="Unassembled WGS sequence"/>
</dbReference>
<comment type="caution">
    <text evidence="2">The sequence shown here is derived from an EMBL/GenBank/DDBJ whole genome shotgun (WGS) entry which is preliminary data.</text>
</comment>